<dbReference type="EMBL" id="JANPWB010000008">
    <property type="protein sequence ID" value="KAJ1160688.1"/>
    <property type="molecule type" value="Genomic_DNA"/>
</dbReference>
<keyword evidence="3" id="KW-1185">Reference proteome</keyword>
<accession>A0AAV7S9F9</accession>
<reference evidence="2" key="1">
    <citation type="journal article" date="2022" name="bioRxiv">
        <title>Sequencing and chromosome-scale assembly of the giantPleurodeles waltlgenome.</title>
        <authorList>
            <person name="Brown T."/>
            <person name="Elewa A."/>
            <person name="Iarovenko S."/>
            <person name="Subramanian E."/>
            <person name="Araus A.J."/>
            <person name="Petzold A."/>
            <person name="Susuki M."/>
            <person name="Suzuki K.-i.T."/>
            <person name="Hayashi T."/>
            <person name="Toyoda A."/>
            <person name="Oliveira C."/>
            <person name="Osipova E."/>
            <person name="Leigh N.D."/>
            <person name="Simon A."/>
            <person name="Yun M.H."/>
        </authorList>
    </citation>
    <scope>NUCLEOTIDE SEQUENCE</scope>
    <source>
        <strain evidence="2">20211129_DDA</strain>
        <tissue evidence="2">Liver</tissue>
    </source>
</reference>
<evidence type="ECO:0000313" key="2">
    <source>
        <dbReference type="EMBL" id="KAJ1160688.1"/>
    </source>
</evidence>
<protein>
    <submittedName>
        <fullName evidence="2">Uncharacterized protein</fullName>
    </submittedName>
</protein>
<feature type="region of interest" description="Disordered" evidence="1">
    <location>
        <begin position="22"/>
        <end position="107"/>
    </location>
</feature>
<feature type="compositionally biased region" description="Basic and acidic residues" evidence="1">
    <location>
        <begin position="94"/>
        <end position="107"/>
    </location>
</feature>
<gene>
    <name evidence="2" type="ORF">NDU88_001182</name>
</gene>
<dbReference type="Proteomes" id="UP001066276">
    <property type="component" value="Chromosome 4_2"/>
</dbReference>
<evidence type="ECO:0000313" key="3">
    <source>
        <dbReference type="Proteomes" id="UP001066276"/>
    </source>
</evidence>
<evidence type="ECO:0000256" key="1">
    <source>
        <dbReference type="SAM" id="MobiDB-lite"/>
    </source>
</evidence>
<comment type="caution">
    <text evidence="2">The sequence shown here is derived from an EMBL/GenBank/DDBJ whole genome shotgun (WGS) entry which is preliminary data.</text>
</comment>
<feature type="compositionally biased region" description="Basic and acidic residues" evidence="1">
    <location>
        <begin position="36"/>
        <end position="54"/>
    </location>
</feature>
<sequence length="107" mass="12197">MTCAATAMYDTEASQRVGLSIGSLPQPHVSVPFKGAEPHTKEERGRNTWRRLTETEGESGAEQRKTRTEDELEIARTCFQPSGEQREPGAVWTRKHEEDRWPREADE</sequence>
<dbReference type="AlphaFoldDB" id="A0AAV7S9F9"/>
<proteinExistence type="predicted"/>
<name>A0AAV7S9F9_PLEWA</name>
<organism evidence="2 3">
    <name type="scientific">Pleurodeles waltl</name>
    <name type="common">Iberian ribbed newt</name>
    <dbReference type="NCBI Taxonomy" id="8319"/>
    <lineage>
        <taxon>Eukaryota</taxon>
        <taxon>Metazoa</taxon>
        <taxon>Chordata</taxon>
        <taxon>Craniata</taxon>
        <taxon>Vertebrata</taxon>
        <taxon>Euteleostomi</taxon>
        <taxon>Amphibia</taxon>
        <taxon>Batrachia</taxon>
        <taxon>Caudata</taxon>
        <taxon>Salamandroidea</taxon>
        <taxon>Salamandridae</taxon>
        <taxon>Pleurodelinae</taxon>
        <taxon>Pleurodeles</taxon>
    </lineage>
</organism>